<dbReference type="InterPro" id="IPR001209">
    <property type="entry name" value="Ribosomal_uS14"/>
</dbReference>
<dbReference type="EMBL" id="JAJAUY010000021">
    <property type="protein sequence ID" value="MCB5179415.1"/>
    <property type="molecule type" value="Genomic_DNA"/>
</dbReference>
<comment type="similarity">
    <text evidence="5">Belongs to the universal ribosomal protein uS14 family.</text>
</comment>
<dbReference type="PANTHER" id="PTHR19836:SF23">
    <property type="entry name" value="SMALL RIBOSOMAL SUBUNIT PROTEIN US14A"/>
    <property type="match status" value="1"/>
</dbReference>
<protein>
    <recommendedName>
        <fullName evidence="5">Small ribosomal subunit protein uS14</fullName>
    </recommendedName>
</protein>
<dbReference type="Pfam" id="PF00253">
    <property type="entry name" value="Ribosomal_S14"/>
    <property type="match status" value="1"/>
</dbReference>
<accession>A0ABS8B474</accession>
<dbReference type="SUPFAM" id="SSF57716">
    <property type="entry name" value="Glucocorticoid receptor-like (DNA-binding domain)"/>
    <property type="match status" value="1"/>
</dbReference>
<organism evidence="7 8">
    <name type="scientific">Streptomyces antimicrobicus</name>
    <dbReference type="NCBI Taxonomy" id="2883108"/>
    <lineage>
        <taxon>Bacteria</taxon>
        <taxon>Bacillati</taxon>
        <taxon>Actinomycetota</taxon>
        <taxon>Actinomycetes</taxon>
        <taxon>Kitasatosporales</taxon>
        <taxon>Streptomycetaceae</taxon>
        <taxon>Streptomyces</taxon>
    </lineage>
</organism>
<evidence type="ECO:0000256" key="1">
    <source>
        <dbReference type="ARBA" id="ARBA00022730"/>
    </source>
</evidence>
<dbReference type="Gene3D" id="1.10.287.1480">
    <property type="match status" value="1"/>
</dbReference>
<dbReference type="HAMAP" id="MF_00537">
    <property type="entry name" value="Ribosomal_uS14_1"/>
    <property type="match status" value="1"/>
</dbReference>
<keyword evidence="4 5" id="KW-0687">Ribonucleoprotein</keyword>
<keyword evidence="8" id="KW-1185">Reference proteome</keyword>
<comment type="subunit">
    <text evidence="5">Part of the 30S ribosomal subunit. Contacts proteins S3 and S10.</text>
</comment>
<keyword evidence="2 5" id="KW-0694">RNA-binding</keyword>
<dbReference type="Proteomes" id="UP001199054">
    <property type="component" value="Unassembled WGS sequence"/>
</dbReference>
<comment type="function">
    <text evidence="5">Binds 16S rRNA, required for the assembly of 30S particles and may also be responsible for determining the conformation of the 16S rRNA at the A site.</text>
</comment>
<evidence type="ECO:0000256" key="4">
    <source>
        <dbReference type="ARBA" id="ARBA00023274"/>
    </source>
</evidence>
<evidence type="ECO:0000256" key="6">
    <source>
        <dbReference type="SAM" id="MobiDB-lite"/>
    </source>
</evidence>
<feature type="compositionally biased region" description="Basic and acidic residues" evidence="6">
    <location>
        <begin position="39"/>
        <end position="53"/>
    </location>
</feature>
<gene>
    <name evidence="5 7" type="primary">rpsN</name>
    <name evidence="7" type="ORF">LG632_08440</name>
</gene>
<keyword evidence="1 5" id="KW-0699">rRNA-binding</keyword>
<dbReference type="PANTHER" id="PTHR19836">
    <property type="entry name" value="30S RIBOSOMAL PROTEIN S14"/>
    <property type="match status" value="1"/>
</dbReference>
<proteinExistence type="inferred from homology"/>
<evidence type="ECO:0000313" key="7">
    <source>
        <dbReference type="EMBL" id="MCB5179415.1"/>
    </source>
</evidence>
<feature type="region of interest" description="Disordered" evidence="6">
    <location>
        <begin position="33"/>
        <end position="72"/>
    </location>
</feature>
<evidence type="ECO:0000256" key="5">
    <source>
        <dbReference type="HAMAP-Rule" id="MF_00537"/>
    </source>
</evidence>
<reference evidence="7 8" key="1">
    <citation type="submission" date="2021-10" db="EMBL/GenBank/DDBJ databases">
        <title>Streptomyces sp. strain SMC 277, a novel streptomycete isolated from soil.</title>
        <authorList>
            <person name="Chanama M."/>
        </authorList>
    </citation>
    <scope>NUCLEOTIDE SEQUENCE [LARGE SCALE GENOMIC DNA]</scope>
    <source>
        <strain evidence="7 8">SMC 277</strain>
    </source>
</reference>
<sequence length="101" mass="11432">MAKKSKIARNEQRKATVQRYAARRAELKEIVRRPSSTAAEREAAAAELRRQPRDASATRVRNRDAVDGRPRGHLRTFGLSRVRVRQQAHAGFLPGVTKSSW</sequence>
<evidence type="ECO:0000256" key="2">
    <source>
        <dbReference type="ARBA" id="ARBA00022884"/>
    </source>
</evidence>
<name>A0ABS8B474_9ACTN</name>
<feature type="compositionally biased region" description="Basic and acidic residues" evidence="6">
    <location>
        <begin position="61"/>
        <end position="70"/>
    </location>
</feature>
<evidence type="ECO:0000313" key="8">
    <source>
        <dbReference type="Proteomes" id="UP001199054"/>
    </source>
</evidence>
<dbReference type="GO" id="GO:0005840">
    <property type="term" value="C:ribosome"/>
    <property type="evidence" value="ECO:0007669"/>
    <property type="project" value="UniProtKB-KW"/>
</dbReference>
<evidence type="ECO:0000256" key="3">
    <source>
        <dbReference type="ARBA" id="ARBA00022980"/>
    </source>
</evidence>
<dbReference type="NCBIfam" id="NF006477">
    <property type="entry name" value="PRK08881.1"/>
    <property type="match status" value="1"/>
</dbReference>
<dbReference type="RefSeq" id="WP_226726228.1">
    <property type="nucleotide sequence ID" value="NZ_JAJAUY010000021.1"/>
</dbReference>
<dbReference type="InterPro" id="IPR023036">
    <property type="entry name" value="Ribosomal_uS14_bac/plastid"/>
</dbReference>
<keyword evidence="3 5" id="KW-0689">Ribosomal protein</keyword>
<comment type="caution">
    <text evidence="7">The sequence shown here is derived from an EMBL/GenBank/DDBJ whole genome shotgun (WGS) entry which is preliminary data.</text>
</comment>